<proteinExistence type="predicted"/>
<dbReference type="InterPro" id="IPR013783">
    <property type="entry name" value="Ig-like_fold"/>
</dbReference>
<dbReference type="Gene3D" id="2.60.40.10">
    <property type="entry name" value="Immunoglobulins"/>
    <property type="match status" value="1"/>
</dbReference>
<reference evidence="4" key="1">
    <citation type="submission" date="2020-08" db="EMBL/GenBank/DDBJ databases">
        <title>Pontibacter sp. SD6 16S ribosomal RNA gene Genome sequencing and assembly.</title>
        <authorList>
            <person name="Kang M."/>
        </authorList>
    </citation>
    <scope>NUCLEOTIDE SEQUENCE</scope>
    <source>
        <strain evidence="4">SD6</strain>
    </source>
</reference>
<dbReference type="SUPFAM" id="SSF56988">
    <property type="entry name" value="Anthrax protective antigen"/>
    <property type="match status" value="3"/>
</dbReference>
<dbReference type="EMBL" id="JACRVF010000011">
    <property type="protein sequence ID" value="MBC5995125.1"/>
    <property type="molecule type" value="Genomic_DNA"/>
</dbReference>
<dbReference type="InterPro" id="IPR037524">
    <property type="entry name" value="PA14/GLEYA"/>
</dbReference>
<comment type="caution">
    <text evidence="4">The sequence shown here is derived from an EMBL/GenBank/DDBJ whole genome shotgun (WGS) entry which is preliminary data.</text>
</comment>
<gene>
    <name evidence="4" type="ORF">H8S84_19955</name>
</gene>
<name>A0A923SQG4_9BACT</name>
<dbReference type="RefSeq" id="WP_187069176.1">
    <property type="nucleotide sequence ID" value="NZ_JACRVF010000011.1"/>
</dbReference>
<evidence type="ECO:0000256" key="2">
    <source>
        <dbReference type="SAM" id="MobiDB-lite"/>
    </source>
</evidence>
<dbReference type="PROSITE" id="PS51820">
    <property type="entry name" value="PA14"/>
    <property type="match status" value="3"/>
</dbReference>
<accession>A0A923SQG4</accession>
<dbReference type="InterPro" id="IPR026444">
    <property type="entry name" value="Secre_tail"/>
</dbReference>
<organism evidence="4 5">
    <name type="scientific">Pontibacter cellulosilyticus</name>
    <dbReference type="NCBI Taxonomy" id="1720253"/>
    <lineage>
        <taxon>Bacteria</taxon>
        <taxon>Pseudomonadati</taxon>
        <taxon>Bacteroidota</taxon>
        <taxon>Cytophagia</taxon>
        <taxon>Cytophagales</taxon>
        <taxon>Hymenobacteraceae</taxon>
        <taxon>Pontibacter</taxon>
    </lineage>
</organism>
<evidence type="ECO:0000313" key="5">
    <source>
        <dbReference type="Proteomes" id="UP000603640"/>
    </source>
</evidence>
<dbReference type="PANTHER" id="PTHR46769:SF2">
    <property type="entry name" value="FIBROCYSTIN-L ISOFORM 2 PRECURSOR-RELATED"/>
    <property type="match status" value="1"/>
</dbReference>
<dbReference type="Pfam" id="PF17957">
    <property type="entry name" value="Big_7"/>
    <property type="match status" value="1"/>
</dbReference>
<evidence type="ECO:0000313" key="4">
    <source>
        <dbReference type="EMBL" id="MBC5995125.1"/>
    </source>
</evidence>
<keyword evidence="1" id="KW-0732">Signal</keyword>
<dbReference type="PANTHER" id="PTHR46769">
    <property type="entry name" value="POLYCYSTIC KIDNEY AND HEPATIC DISEASE 1 (AUTOSOMAL RECESSIVE)-LIKE 1"/>
    <property type="match status" value="1"/>
</dbReference>
<keyword evidence="5" id="KW-1185">Reference proteome</keyword>
<dbReference type="AlphaFoldDB" id="A0A923SQG4"/>
<dbReference type="NCBIfam" id="TIGR04183">
    <property type="entry name" value="Por_Secre_tail"/>
    <property type="match status" value="1"/>
</dbReference>
<dbReference type="Proteomes" id="UP000603640">
    <property type="component" value="Unassembled WGS sequence"/>
</dbReference>
<dbReference type="Pfam" id="PF18962">
    <property type="entry name" value="Por_Secre_tail"/>
    <property type="match status" value="1"/>
</dbReference>
<dbReference type="InterPro" id="IPR052387">
    <property type="entry name" value="Fibrocystin"/>
</dbReference>
<feature type="non-terminal residue" evidence="4">
    <location>
        <position position="1"/>
    </location>
</feature>
<evidence type="ECO:0000259" key="3">
    <source>
        <dbReference type="PROSITE" id="PS51820"/>
    </source>
</evidence>
<feature type="region of interest" description="Disordered" evidence="2">
    <location>
        <begin position="340"/>
        <end position="362"/>
    </location>
</feature>
<protein>
    <submittedName>
        <fullName evidence="4">T9SS type A sorting domain-containing protein</fullName>
    </submittedName>
</protein>
<sequence length="804" mass="84754">NNSVDNNTVGITAWGYANNRNDVSVAEAASFSNNTFLPAGAVPVSTEASEYTLWTQKLQQNGIVIGPNGTSGSTTTTNQAPNVTLTSPASGAAFTAGNTITLTASASDADGTVARVEFFAGSTKIGESTASPYSFNWASVAAGSYSLTAKATDDKGATKVSAAVSISVATATTSTVTTTTTTGTGKISREYWANVSGSGIANIPLTSAPTSVTDLTSLEAPTNVADNYGQRIRGYVTAPESGQYTFWVAGDNSAELWLSTSEDPAGKVKLASVSGWTNPREWGKYTTQQSVKVSLQAGKRYYIEALMKEENGGDNLAVAWQLPSGATEAPIAGSRLSQLGSTATSTTTTQPAPTTTTTTTTGTGKISREYWANVSGSGIANIPLTSAPTSVTDLTSLEAPTNVADNYGQRIRGYVTAPESGQYTFWVAGDNSAELWLSTSEDPAGKVKLASVSGWTNPREWGKYTTQQSVKVSLQAGKRYYIEALMKEENGGDNLAVAWQLPSGATEAPIAGSRLSQLGSTATSTTTTQPAPTTTTTTIATGKITREFWANVNTESISQLPLTNTPTSVTELTVLETPSNIGDNYGQRVRGYIIAPESGQYTFWIAGDNNAELWLSTSTDPAGKVKLAYVNGWTNPREYTKYTTQQSVRVTLEAGKAYYVEVLHAEVAGGDNLSVSWQLPSGAKEAPIAGKHLAPISATLGTISTLSSSVAGDDVELTFEGTTAYPNPFRDMITLDFGDKEVTLQRVVLVNQAGKVVYEEKGNLELVNNKLEINLSNAKINSGLYFLTYTDAQGKTDAIKVIKE</sequence>
<dbReference type="InterPro" id="IPR011658">
    <property type="entry name" value="PA14_dom"/>
</dbReference>
<evidence type="ECO:0000256" key="1">
    <source>
        <dbReference type="ARBA" id="ARBA00022729"/>
    </source>
</evidence>
<dbReference type="Gene3D" id="2.60.120.1560">
    <property type="match status" value="3"/>
</dbReference>
<feature type="domain" description="PA14" evidence="3">
    <location>
        <begin position="361"/>
        <end position="513"/>
    </location>
</feature>
<feature type="domain" description="PA14" evidence="3">
    <location>
        <begin position="182"/>
        <end position="334"/>
    </location>
</feature>
<dbReference type="SMART" id="SM00758">
    <property type="entry name" value="PA14"/>
    <property type="match status" value="3"/>
</dbReference>
<dbReference type="Pfam" id="PF07691">
    <property type="entry name" value="PA14"/>
    <property type="match status" value="3"/>
</dbReference>
<feature type="domain" description="PA14" evidence="3">
    <location>
        <begin position="539"/>
        <end position="691"/>
    </location>
</feature>